<organism evidence="2 3">
    <name type="scientific">Halioxenophilus aromaticivorans</name>
    <dbReference type="NCBI Taxonomy" id="1306992"/>
    <lineage>
        <taxon>Bacteria</taxon>
        <taxon>Pseudomonadati</taxon>
        <taxon>Pseudomonadota</taxon>
        <taxon>Gammaproteobacteria</taxon>
        <taxon>Alteromonadales</taxon>
        <taxon>Alteromonadaceae</taxon>
        <taxon>Halioxenophilus</taxon>
    </lineage>
</organism>
<evidence type="ECO:0000313" key="3">
    <source>
        <dbReference type="Proteomes" id="UP001409585"/>
    </source>
</evidence>
<dbReference type="EMBL" id="BAABLX010000072">
    <property type="protein sequence ID" value="GAA4956081.1"/>
    <property type="molecule type" value="Genomic_DNA"/>
</dbReference>
<name>A0AAV3U792_9ALTE</name>
<feature type="transmembrane region" description="Helical" evidence="1">
    <location>
        <begin position="63"/>
        <end position="84"/>
    </location>
</feature>
<keyword evidence="1" id="KW-0812">Transmembrane</keyword>
<dbReference type="AlphaFoldDB" id="A0AAV3U792"/>
<evidence type="ECO:0000256" key="1">
    <source>
        <dbReference type="SAM" id="Phobius"/>
    </source>
</evidence>
<comment type="caution">
    <text evidence="2">The sequence shown here is derived from an EMBL/GenBank/DDBJ whole genome shotgun (WGS) entry which is preliminary data.</text>
</comment>
<sequence length="330" mass="37000">MFWPSLTALFNRHFNRFLQKTIPRQASVSLSQKKLFILPTKSGWFFLLAALLIWLLGTNYENNLALALAYFLISVFLVSIIHTFKNLHHLHVRLTGSVPGFKGDATDIKIQFSSKSKPHYGIATGWPKQSSSVVDVAAKASTDAVVSCQLQRRGWFDPGRLKIESSYPLGLWRCWSLIDLDLELLSYPRPLECEMASMRPDMESSQEQGSVTTEGNEEFENLKAFKPGDSLKHIAWKQHAQGRGLFTKRYSDHHGQQIALDWSSLPGKDLEERLSCLCYQALRVSKTGQPYSLQLPGQFIPASTGPAHLQKVLRSLALYASTEGTMAGNA</sequence>
<proteinExistence type="predicted"/>
<accession>A0AAV3U792</accession>
<keyword evidence="1" id="KW-0472">Membrane</keyword>
<gene>
    <name evidence="2" type="ORF">GCM10025791_40400</name>
</gene>
<protein>
    <submittedName>
        <fullName evidence="2">DUF58 domain-containing protein</fullName>
    </submittedName>
</protein>
<dbReference type="PANTHER" id="PTHR34351">
    <property type="entry name" value="SLR1927 PROTEIN-RELATED"/>
    <property type="match status" value="1"/>
</dbReference>
<reference evidence="3" key="1">
    <citation type="journal article" date="2019" name="Int. J. Syst. Evol. Microbiol.">
        <title>The Global Catalogue of Microorganisms (GCM) 10K type strain sequencing project: providing services to taxonomists for standard genome sequencing and annotation.</title>
        <authorList>
            <consortium name="The Broad Institute Genomics Platform"/>
            <consortium name="The Broad Institute Genome Sequencing Center for Infectious Disease"/>
            <person name="Wu L."/>
            <person name="Ma J."/>
        </authorList>
    </citation>
    <scope>NUCLEOTIDE SEQUENCE [LARGE SCALE GENOMIC DNA]</scope>
    <source>
        <strain evidence="3">JCM 19134</strain>
    </source>
</reference>
<evidence type="ECO:0000313" key="2">
    <source>
        <dbReference type="EMBL" id="GAA4956081.1"/>
    </source>
</evidence>
<feature type="transmembrane region" description="Helical" evidence="1">
    <location>
        <begin position="35"/>
        <end position="57"/>
    </location>
</feature>
<dbReference type="PANTHER" id="PTHR34351:SF1">
    <property type="entry name" value="SLR1927 PROTEIN"/>
    <property type="match status" value="1"/>
</dbReference>
<keyword evidence="3" id="KW-1185">Reference proteome</keyword>
<keyword evidence="1" id="KW-1133">Transmembrane helix</keyword>
<dbReference type="RefSeq" id="WP_345426658.1">
    <property type="nucleotide sequence ID" value="NZ_AP031496.1"/>
</dbReference>
<dbReference type="Proteomes" id="UP001409585">
    <property type="component" value="Unassembled WGS sequence"/>
</dbReference>